<name>A0A7E4VZI3_PANRE</name>
<keyword evidence="1" id="KW-0812">Transmembrane</keyword>
<feature type="chain" id="PRO_5028940655" evidence="2">
    <location>
        <begin position="19"/>
        <end position="423"/>
    </location>
</feature>
<feature type="transmembrane region" description="Helical" evidence="1">
    <location>
        <begin position="98"/>
        <end position="119"/>
    </location>
</feature>
<dbReference type="AlphaFoldDB" id="A0A7E4VZI3"/>
<evidence type="ECO:0000313" key="3">
    <source>
        <dbReference type="Proteomes" id="UP000492821"/>
    </source>
</evidence>
<feature type="transmembrane region" description="Helical" evidence="1">
    <location>
        <begin position="154"/>
        <end position="173"/>
    </location>
</feature>
<feature type="signal peptide" evidence="2">
    <location>
        <begin position="1"/>
        <end position="18"/>
    </location>
</feature>
<feature type="transmembrane region" description="Helical" evidence="1">
    <location>
        <begin position="367"/>
        <end position="389"/>
    </location>
</feature>
<evidence type="ECO:0000256" key="1">
    <source>
        <dbReference type="SAM" id="Phobius"/>
    </source>
</evidence>
<accession>A0A7E4VZI3</accession>
<sequence>MKVAIILSLLSALQIHHQTIINAFSSAGFAGGQPLDGFTFSFVAGAFPAGKIFGTAIVNGLCRKYSLLAGLDLNAICLLFGTILSLVPLTFFLALGRFIIGIGVGCGFVLASVVTTEFYSFDKRPSAFFIGAIFFGGAALYSNFCVDLVANSGYFWAVVVINAPSVVAGLAYFRDRQLFIDRLCFPLEPLTIAEKDLLKADRGIFAPMTVTYVLMALNATIGVPIIMAFSTIIFTACGISPAQSARLSVFYPLVQLTQLGAFRLPSTMPSRRSLILGGYMAALSLQFCFLMSIQGIETNSISPKIAATLFLLFAVITSIPCNTAFCFVTEQFPDRETQIAALAKGRLLLWFLSTVETTTFKHMLQDWSLFVALLPYFVASVALLVLLVFSMGAYSNGNFKNNDEDDVVEAYKRYDAVNFESSV</sequence>
<dbReference type="Gene3D" id="1.20.1250.20">
    <property type="entry name" value="MFS general substrate transporter like domains"/>
    <property type="match status" value="2"/>
</dbReference>
<keyword evidence="3" id="KW-1185">Reference proteome</keyword>
<organism evidence="3 4">
    <name type="scientific">Panagrellus redivivus</name>
    <name type="common">Microworm</name>
    <dbReference type="NCBI Taxonomy" id="6233"/>
    <lineage>
        <taxon>Eukaryota</taxon>
        <taxon>Metazoa</taxon>
        <taxon>Ecdysozoa</taxon>
        <taxon>Nematoda</taxon>
        <taxon>Chromadorea</taxon>
        <taxon>Rhabditida</taxon>
        <taxon>Tylenchina</taxon>
        <taxon>Panagrolaimomorpha</taxon>
        <taxon>Panagrolaimoidea</taxon>
        <taxon>Panagrolaimidae</taxon>
        <taxon>Panagrellus</taxon>
    </lineage>
</organism>
<reference evidence="3" key="1">
    <citation type="journal article" date="2013" name="Genetics">
        <title>The draft genome and transcriptome of Panagrellus redivivus are shaped by the harsh demands of a free-living lifestyle.</title>
        <authorList>
            <person name="Srinivasan J."/>
            <person name="Dillman A.R."/>
            <person name="Macchietto M.G."/>
            <person name="Heikkinen L."/>
            <person name="Lakso M."/>
            <person name="Fracchia K.M."/>
            <person name="Antoshechkin I."/>
            <person name="Mortazavi A."/>
            <person name="Wong G."/>
            <person name="Sternberg P.W."/>
        </authorList>
    </citation>
    <scope>NUCLEOTIDE SEQUENCE [LARGE SCALE GENOMIC DNA]</scope>
    <source>
        <strain evidence="3">MT8872</strain>
    </source>
</reference>
<keyword evidence="1" id="KW-1133">Transmembrane helix</keyword>
<feature type="transmembrane region" description="Helical" evidence="1">
    <location>
        <begin position="126"/>
        <end position="142"/>
    </location>
</feature>
<keyword evidence="2" id="KW-0732">Signal</keyword>
<keyword evidence="1" id="KW-0472">Membrane</keyword>
<evidence type="ECO:0000256" key="2">
    <source>
        <dbReference type="SAM" id="SignalP"/>
    </source>
</evidence>
<dbReference type="WBParaSite" id="Pan_g5032.t1">
    <property type="protein sequence ID" value="Pan_g5032.t1"/>
    <property type="gene ID" value="Pan_g5032"/>
</dbReference>
<evidence type="ECO:0000313" key="4">
    <source>
        <dbReference type="WBParaSite" id="Pan_g5032.t1"/>
    </source>
</evidence>
<feature type="transmembrane region" description="Helical" evidence="1">
    <location>
        <begin position="204"/>
        <end position="226"/>
    </location>
</feature>
<feature type="transmembrane region" description="Helical" evidence="1">
    <location>
        <begin position="274"/>
        <end position="293"/>
    </location>
</feature>
<protein>
    <submittedName>
        <fullName evidence="4">MFS domain-containing protein</fullName>
    </submittedName>
</protein>
<dbReference type="SUPFAM" id="SSF103473">
    <property type="entry name" value="MFS general substrate transporter"/>
    <property type="match status" value="1"/>
</dbReference>
<dbReference type="Proteomes" id="UP000492821">
    <property type="component" value="Unassembled WGS sequence"/>
</dbReference>
<feature type="transmembrane region" description="Helical" evidence="1">
    <location>
        <begin position="305"/>
        <end position="327"/>
    </location>
</feature>
<feature type="transmembrane region" description="Helical" evidence="1">
    <location>
        <begin position="42"/>
        <end position="61"/>
    </location>
</feature>
<feature type="transmembrane region" description="Helical" evidence="1">
    <location>
        <begin position="73"/>
        <end position="92"/>
    </location>
</feature>
<proteinExistence type="predicted"/>
<dbReference type="InterPro" id="IPR036259">
    <property type="entry name" value="MFS_trans_sf"/>
</dbReference>
<reference evidence="4" key="2">
    <citation type="submission" date="2020-10" db="UniProtKB">
        <authorList>
            <consortium name="WormBaseParasite"/>
        </authorList>
    </citation>
    <scope>IDENTIFICATION</scope>
</reference>